<keyword evidence="1" id="KW-0812">Transmembrane</keyword>
<dbReference type="GO" id="GO:0042765">
    <property type="term" value="C:GPI-anchor transamidase complex"/>
    <property type="evidence" value="ECO:0007669"/>
    <property type="project" value="InterPro"/>
</dbReference>
<evidence type="ECO:0000256" key="1">
    <source>
        <dbReference type="SAM" id="Phobius"/>
    </source>
</evidence>
<dbReference type="UniPathway" id="UPA00196"/>
<accession>A0A7S3NHR1</accession>
<name>A0A7S3NHR1_9STRA</name>
<dbReference type="Pfam" id="PF10510">
    <property type="entry name" value="PIG-S"/>
    <property type="match status" value="1"/>
</dbReference>
<dbReference type="InterPro" id="IPR019540">
    <property type="entry name" value="PtdIno-glycan_biosynth_class_S"/>
</dbReference>
<dbReference type="GO" id="GO:0006506">
    <property type="term" value="P:GPI anchor biosynthetic process"/>
    <property type="evidence" value="ECO:0007669"/>
    <property type="project" value="UniProtKB-UniPathway"/>
</dbReference>
<keyword evidence="1" id="KW-1133">Transmembrane helix</keyword>
<gene>
    <name evidence="2" type="ORF">ALAG00032_LOCUS1762</name>
</gene>
<feature type="transmembrane region" description="Helical" evidence="1">
    <location>
        <begin position="153"/>
        <end position="172"/>
    </location>
</feature>
<dbReference type="EMBL" id="HBIJ01002579">
    <property type="protein sequence ID" value="CAE0361030.1"/>
    <property type="molecule type" value="Transcribed_RNA"/>
</dbReference>
<sequence length="190" mass="21519">MIFPVYYGPQLTTSTKHLQRLMNSTGLSIRTHLGNTPLSLAKYVHDFDSLLKALGLAHADADLHHLASRTAQSQIQALLTDVNQLFTTNPTLLTVLDLMNTAALQNSPQAITRITATARALLHHTASLQQDNLYPFSHQQNQKQFYMPLEHRFAMYAPLFMPLFLPVVLGQIRASRAFFFQWRSRTTTDK</sequence>
<dbReference type="AlphaFoldDB" id="A0A7S3NHR1"/>
<organism evidence="2">
    <name type="scientific">Aureoumbra lagunensis</name>
    <dbReference type="NCBI Taxonomy" id="44058"/>
    <lineage>
        <taxon>Eukaryota</taxon>
        <taxon>Sar</taxon>
        <taxon>Stramenopiles</taxon>
        <taxon>Ochrophyta</taxon>
        <taxon>Pelagophyceae</taxon>
        <taxon>Pelagomonadales</taxon>
        <taxon>Aureoumbra</taxon>
    </lineage>
</organism>
<dbReference type="GO" id="GO:0016255">
    <property type="term" value="P:attachment of GPI anchor to protein"/>
    <property type="evidence" value="ECO:0007669"/>
    <property type="project" value="InterPro"/>
</dbReference>
<evidence type="ECO:0000313" key="2">
    <source>
        <dbReference type="EMBL" id="CAE0361030.1"/>
    </source>
</evidence>
<proteinExistence type="predicted"/>
<protein>
    <submittedName>
        <fullName evidence="2">Uncharacterized protein</fullName>
    </submittedName>
</protein>
<keyword evidence="1" id="KW-0472">Membrane</keyword>
<reference evidence="2" key="1">
    <citation type="submission" date="2021-01" db="EMBL/GenBank/DDBJ databases">
        <authorList>
            <person name="Corre E."/>
            <person name="Pelletier E."/>
            <person name="Niang G."/>
            <person name="Scheremetjew M."/>
            <person name="Finn R."/>
            <person name="Kale V."/>
            <person name="Holt S."/>
            <person name="Cochrane G."/>
            <person name="Meng A."/>
            <person name="Brown T."/>
            <person name="Cohen L."/>
        </authorList>
    </citation>
    <scope>NUCLEOTIDE SEQUENCE</scope>
    <source>
        <strain evidence="2">CCMP1510</strain>
    </source>
</reference>